<dbReference type="InterPro" id="IPR036390">
    <property type="entry name" value="WH_DNA-bd_sf"/>
</dbReference>
<comment type="caution">
    <text evidence="2">The sequence shown here is derived from an EMBL/GenBank/DDBJ whole genome shotgun (WGS) entry which is preliminary data.</text>
</comment>
<reference evidence="3" key="1">
    <citation type="journal article" date="2019" name="Int. J. Syst. Evol. Microbiol.">
        <title>The Global Catalogue of Microorganisms (GCM) 10K type strain sequencing project: providing services to taxonomists for standard genome sequencing and annotation.</title>
        <authorList>
            <consortium name="The Broad Institute Genomics Platform"/>
            <consortium name="The Broad Institute Genome Sequencing Center for Infectious Disease"/>
            <person name="Wu L."/>
            <person name="Ma J."/>
        </authorList>
    </citation>
    <scope>NUCLEOTIDE SEQUENCE [LARGE SCALE GENOMIC DNA]</scope>
    <source>
        <strain evidence="3">JCM 11117</strain>
    </source>
</reference>
<name>A0ABP3YSY8_9PSEU</name>
<dbReference type="InterPro" id="IPR036388">
    <property type="entry name" value="WH-like_DNA-bd_sf"/>
</dbReference>
<dbReference type="PRINTS" id="PR00598">
    <property type="entry name" value="HTHMARR"/>
</dbReference>
<proteinExistence type="predicted"/>
<dbReference type="InterPro" id="IPR000835">
    <property type="entry name" value="HTH_MarR-typ"/>
</dbReference>
<dbReference type="Pfam" id="PF01047">
    <property type="entry name" value="MarR"/>
    <property type="match status" value="1"/>
</dbReference>
<accession>A0ABP3YSY8</accession>
<dbReference type="SUPFAM" id="SSF46785">
    <property type="entry name" value="Winged helix' DNA-binding domain"/>
    <property type="match status" value="1"/>
</dbReference>
<dbReference type="Proteomes" id="UP001499967">
    <property type="component" value="Unassembled WGS sequence"/>
</dbReference>
<keyword evidence="3" id="KW-1185">Reference proteome</keyword>
<gene>
    <name evidence="2" type="ORF">GCM10009559_73100</name>
</gene>
<evidence type="ECO:0000313" key="3">
    <source>
        <dbReference type="Proteomes" id="UP001499967"/>
    </source>
</evidence>
<feature type="domain" description="HTH marR-type" evidence="1">
    <location>
        <begin position="3"/>
        <end position="139"/>
    </location>
</feature>
<dbReference type="Gene3D" id="1.10.10.10">
    <property type="entry name" value="Winged helix-like DNA-binding domain superfamily/Winged helix DNA-binding domain"/>
    <property type="match status" value="1"/>
</dbReference>
<dbReference type="SMART" id="SM00347">
    <property type="entry name" value="HTH_MARR"/>
    <property type="match status" value="1"/>
</dbReference>
<dbReference type="EMBL" id="BAAAHP010000276">
    <property type="protein sequence ID" value="GAA0905187.1"/>
    <property type="molecule type" value="Genomic_DNA"/>
</dbReference>
<dbReference type="PANTHER" id="PTHR33164:SF106">
    <property type="entry name" value="TRANSCRIPTIONAL REGULATORY PROTEIN"/>
    <property type="match status" value="1"/>
</dbReference>
<dbReference type="InterPro" id="IPR039422">
    <property type="entry name" value="MarR/SlyA-like"/>
</dbReference>
<evidence type="ECO:0000259" key="1">
    <source>
        <dbReference type="PROSITE" id="PS50995"/>
    </source>
</evidence>
<protein>
    <submittedName>
        <fullName evidence="2">MarR family transcriptional regulator</fullName>
    </submittedName>
</protein>
<organism evidence="2 3">
    <name type="scientific">Pseudonocardia zijingensis</name>
    <dbReference type="NCBI Taxonomy" id="153376"/>
    <lineage>
        <taxon>Bacteria</taxon>
        <taxon>Bacillati</taxon>
        <taxon>Actinomycetota</taxon>
        <taxon>Actinomycetes</taxon>
        <taxon>Pseudonocardiales</taxon>
        <taxon>Pseudonocardiaceae</taxon>
        <taxon>Pseudonocardia</taxon>
    </lineage>
</organism>
<dbReference type="RefSeq" id="WP_343946401.1">
    <property type="nucleotide sequence ID" value="NZ_BAAAHP010000276.1"/>
</dbReference>
<dbReference type="PROSITE" id="PS50995">
    <property type="entry name" value="HTH_MARR_2"/>
    <property type="match status" value="1"/>
</dbReference>
<sequence>MSADELRTAIQRSTLRFIASAVLHNHAVAQRVGLGASDSQLLSLLNLHGPLTPGRLAEHTGLTTGTVTGVIDRLEAAGFVRRERDTADRRRVLVTPVPEAMAALGEHYREHAEHLDAVLAARDEAQLRVIADFLADLTGS</sequence>
<evidence type="ECO:0000313" key="2">
    <source>
        <dbReference type="EMBL" id="GAA0905187.1"/>
    </source>
</evidence>
<dbReference type="PANTHER" id="PTHR33164">
    <property type="entry name" value="TRANSCRIPTIONAL REGULATOR, MARR FAMILY"/>
    <property type="match status" value="1"/>
</dbReference>